<feature type="region of interest" description="Disordered" evidence="2">
    <location>
        <begin position="620"/>
        <end position="639"/>
    </location>
</feature>
<protein>
    <submittedName>
        <fullName evidence="4">Centlein</fullName>
    </submittedName>
</protein>
<name>A0A6J2WLH6_CHACN</name>
<evidence type="ECO:0000313" key="4">
    <source>
        <dbReference type="RefSeq" id="XP_030644161.1"/>
    </source>
</evidence>
<feature type="coiled-coil region" evidence="1">
    <location>
        <begin position="73"/>
        <end position="181"/>
    </location>
</feature>
<dbReference type="FunCoup" id="A0A6J2WLH6">
    <property type="interactions" value="501"/>
</dbReference>
<dbReference type="GeneID" id="115824195"/>
<feature type="compositionally biased region" description="Polar residues" evidence="2">
    <location>
        <begin position="510"/>
        <end position="523"/>
    </location>
</feature>
<dbReference type="Proteomes" id="UP000504632">
    <property type="component" value="Chromosome 11"/>
</dbReference>
<feature type="region of interest" description="Disordered" evidence="2">
    <location>
        <begin position="874"/>
        <end position="939"/>
    </location>
</feature>
<keyword evidence="1" id="KW-0175">Coiled coil</keyword>
<dbReference type="GO" id="GO:0005813">
    <property type="term" value="C:centrosome"/>
    <property type="evidence" value="ECO:0007669"/>
    <property type="project" value="TreeGrafter"/>
</dbReference>
<feature type="compositionally biased region" description="Acidic residues" evidence="2">
    <location>
        <begin position="898"/>
        <end position="915"/>
    </location>
</feature>
<feature type="coiled-coil region" evidence="1">
    <location>
        <begin position="224"/>
        <end position="251"/>
    </location>
</feature>
<feature type="region of interest" description="Disordered" evidence="2">
    <location>
        <begin position="340"/>
        <end position="361"/>
    </location>
</feature>
<sequence>MASKDNGRILHLEEQVRSLSEELVQCQADKEFVWTLWKRLQVANPDLTQAVSLVVEREKQKAEVKDRKVLEILQAKDYKIQELEQRVTEQQREINNLAQGRRGGEEEQERLKKELAALHQKLGNKSRQVKELKERSEREEEQEKRVAAALEEARQGLESRCSALQADLKRAQEQEAEWRQQVSANCSKVKELEEALSKVRLTVFETQSHSAAVSAQLSSTERELTHRDEQIHSLRRELEELQALYRQSVEHAGEQAQLIQQLEGLNLDTQKVLRSQEAAHTADTSSYQKLYSELSVSYQALQRSEAELRQRTTVLTAQLHQKDQQLQQLHTQLQQQQQQQQTAACSPQAKPSSSQPCEDFPPAAVLDSFLTGQHTLIKSTLDDVRITRQVPEANHTAGPRGQSHGRSQRLRRVEVNVQGWAGVGMVNVQGWAGVGMVNVQGWAGVGMVNVQGWAGVGMVNVQGWAGVGMVNVQGWAGVGMVNVQGWAGVGVQQQRLEQVEREQQTKACASNLDLQPTAVTPTRSELLPAEPPDSTTGLRSSARGPDRRKSAPTLRSRSLSPSSSECSGTVRGVEKRIQQLQELLTLKTEENEELRRAHAKRHDRLRLIQTNYRTVKEQLKEAGDAQGRPRGKGPRRAEPWQLRQEDSDGVWNELAFFKKQNKKLLIEKANLEEELDLLRVQAAMDRATAHELRMNLEEDRLDLLHMEAEQNKVKSSTPVQTSAQRVEQSFKKIAQLEQKMVSLEKETTQLRLENQEIQENNEALAEERDRLRADLQRLRAQGAAREEALQAQVQVERERHQGETQALQAQLRASRKQTEEARREAAQAGQRLLSLRQEMGVLRAQRDFHKAAAKRRAKGPVSANSKVRRMATWSRAPLPQQKRQVYPHMQQGRTESPAIDDWEDMSVDSDSEFSDSLESHRPVRNQHTRPASATKGRRYKVISPLGVSTEDFNVLQLPQPQSQGEEEQDKKARKRRARKAHRNSACALLRQRVLSLQQQVCVLQADKKAAQQVARDQKQNNERIQAQLDALAQKLHGSKLLSQKQAAELAGLEQQKVVLEMELEQWRKIRPVQEQQRMTPDPALTPDPNSPAVKQLEAEVKQLQSKLKNAINETTKHSAANKSLKSELNDREQKLKELQERASLCERDVVMKRQLVEDLRSRLKVLQDAERNQRSLIEDLEKKVKSLTEEASNRKAFIESLKRRLSVATKEKSQHESSCQKLKEDLDRKEQKVSALQARVAECEKAMAELEQTASAQMHSLAQQSSQSLDSVNSKLSLAHSQLEQLRSFTQALAGEMVREVQETKAQLRKRRRTKRRKISAGPSKNSMARAQSIAASILNMTETDLADMLDTDEVREPCSDDAQDREWLERVIKILQQQIPSAALLMDAMVLKMKEKKVLTEELAVLRAVVSENP</sequence>
<proteinExistence type="predicted"/>
<dbReference type="GO" id="GO:0010457">
    <property type="term" value="P:centriole-centriole cohesion"/>
    <property type="evidence" value="ECO:0007669"/>
    <property type="project" value="TreeGrafter"/>
</dbReference>
<reference evidence="3" key="1">
    <citation type="submission" date="2024-06" db="UniProtKB">
        <authorList>
            <consortium name="RefSeq"/>
        </authorList>
    </citation>
    <scope>NUCLEOTIDE SEQUENCE [LARGE SCALE GENOMIC DNA]</scope>
</reference>
<organism evidence="3 4">
    <name type="scientific">Chanos chanos</name>
    <name type="common">Milkfish</name>
    <name type="synonym">Mugil chanos</name>
    <dbReference type="NCBI Taxonomy" id="29144"/>
    <lineage>
        <taxon>Eukaryota</taxon>
        <taxon>Metazoa</taxon>
        <taxon>Chordata</taxon>
        <taxon>Craniata</taxon>
        <taxon>Vertebrata</taxon>
        <taxon>Euteleostomi</taxon>
        <taxon>Actinopterygii</taxon>
        <taxon>Neopterygii</taxon>
        <taxon>Teleostei</taxon>
        <taxon>Ostariophysi</taxon>
        <taxon>Gonorynchiformes</taxon>
        <taxon>Chanidae</taxon>
        <taxon>Chanos</taxon>
    </lineage>
</organism>
<dbReference type="PANTHER" id="PTHR18957">
    <property type="entry name" value="CENTLEIN"/>
    <property type="match status" value="1"/>
</dbReference>
<accession>A0A6J2WLH6</accession>
<dbReference type="Gene3D" id="1.10.287.1490">
    <property type="match status" value="1"/>
</dbReference>
<feature type="coiled-coil region" evidence="1">
    <location>
        <begin position="654"/>
        <end position="681"/>
    </location>
</feature>
<reference evidence="4" key="2">
    <citation type="submission" date="2025-08" db="UniProtKB">
        <authorList>
            <consortium name="RefSeq"/>
        </authorList>
    </citation>
    <scope>IDENTIFICATION</scope>
</reference>
<feature type="coiled-coil region" evidence="1">
    <location>
        <begin position="726"/>
        <end position="838"/>
    </location>
</feature>
<dbReference type="GO" id="GO:0005814">
    <property type="term" value="C:centriole"/>
    <property type="evidence" value="ECO:0007669"/>
    <property type="project" value="TreeGrafter"/>
</dbReference>
<feature type="coiled-coil region" evidence="1">
    <location>
        <begin position="1007"/>
        <end position="1069"/>
    </location>
</feature>
<evidence type="ECO:0000256" key="2">
    <source>
        <dbReference type="SAM" id="MobiDB-lite"/>
    </source>
</evidence>
<feature type="compositionally biased region" description="Low complexity" evidence="2">
    <location>
        <begin position="551"/>
        <end position="564"/>
    </location>
</feature>
<keyword evidence="3" id="KW-1185">Reference proteome</keyword>
<feature type="region of interest" description="Disordered" evidence="2">
    <location>
        <begin position="952"/>
        <end position="979"/>
    </location>
</feature>
<dbReference type="InParanoid" id="A0A6J2WLH6"/>
<feature type="coiled-coil region" evidence="1">
    <location>
        <begin position="1093"/>
        <end position="1253"/>
    </location>
</feature>
<dbReference type="OrthoDB" id="10011458at2759"/>
<dbReference type="CTD" id="54875"/>
<dbReference type="PANTHER" id="PTHR18957:SF0">
    <property type="entry name" value="CENTLEIN"/>
    <property type="match status" value="1"/>
</dbReference>
<feature type="compositionally biased region" description="Basic residues" evidence="2">
    <location>
        <begin position="1307"/>
        <end position="1319"/>
    </location>
</feature>
<gene>
    <name evidence="4" type="primary">cntln</name>
</gene>
<feature type="region of interest" description="Disordered" evidence="2">
    <location>
        <begin position="1304"/>
        <end position="1327"/>
    </location>
</feature>
<evidence type="ECO:0000256" key="1">
    <source>
        <dbReference type="SAM" id="Coils"/>
    </source>
</evidence>
<feature type="region of interest" description="Disordered" evidence="2">
    <location>
        <begin position="510"/>
        <end position="572"/>
    </location>
</feature>
<feature type="compositionally biased region" description="Polar residues" evidence="2">
    <location>
        <begin position="343"/>
        <end position="356"/>
    </location>
</feature>
<dbReference type="InterPro" id="IPR038810">
    <property type="entry name" value="CNTLN"/>
</dbReference>
<dbReference type="RefSeq" id="XP_030644161.1">
    <property type="nucleotide sequence ID" value="XM_030788301.1"/>
</dbReference>
<evidence type="ECO:0000313" key="3">
    <source>
        <dbReference type="Proteomes" id="UP000504632"/>
    </source>
</evidence>